<proteinExistence type="predicted"/>
<name>A0ABW5A0V6_9BACL</name>
<dbReference type="RefSeq" id="WP_386048290.1">
    <property type="nucleotide sequence ID" value="NZ_JBHUIO010000009.1"/>
</dbReference>
<comment type="caution">
    <text evidence="1">The sequence shown here is derived from an EMBL/GenBank/DDBJ whole genome shotgun (WGS) entry which is preliminary data.</text>
</comment>
<sequence length="40" mass="4872">MRFMNMELEEITIWLIPGILSLKWKRRERRTGQLRSEGVP</sequence>
<dbReference type="Proteomes" id="UP001597343">
    <property type="component" value="Unassembled WGS sequence"/>
</dbReference>
<organism evidence="1 2">
    <name type="scientific">Tumebacillus lipolyticus</name>
    <dbReference type="NCBI Taxonomy" id="1280370"/>
    <lineage>
        <taxon>Bacteria</taxon>
        <taxon>Bacillati</taxon>
        <taxon>Bacillota</taxon>
        <taxon>Bacilli</taxon>
        <taxon>Bacillales</taxon>
        <taxon>Alicyclobacillaceae</taxon>
        <taxon>Tumebacillus</taxon>
    </lineage>
</organism>
<keyword evidence="2" id="KW-1185">Reference proteome</keyword>
<evidence type="ECO:0000313" key="2">
    <source>
        <dbReference type="Proteomes" id="UP001597343"/>
    </source>
</evidence>
<dbReference type="EMBL" id="JBHUIO010000009">
    <property type="protein sequence ID" value="MFD2171471.1"/>
    <property type="molecule type" value="Genomic_DNA"/>
</dbReference>
<gene>
    <name evidence="1" type="ORF">ACFSOY_16025</name>
</gene>
<protein>
    <submittedName>
        <fullName evidence="1">Uncharacterized protein</fullName>
    </submittedName>
</protein>
<evidence type="ECO:0000313" key="1">
    <source>
        <dbReference type="EMBL" id="MFD2171471.1"/>
    </source>
</evidence>
<reference evidence="2" key="1">
    <citation type="journal article" date="2019" name="Int. J. Syst. Evol. Microbiol.">
        <title>The Global Catalogue of Microorganisms (GCM) 10K type strain sequencing project: providing services to taxonomists for standard genome sequencing and annotation.</title>
        <authorList>
            <consortium name="The Broad Institute Genomics Platform"/>
            <consortium name="The Broad Institute Genome Sequencing Center for Infectious Disease"/>
            <person name="Wu L."/>
            <person name="Ma J."/>
        </authorList>
    </citation>
    <scope>NUCLEOTIDE SEQUENCE [LARGE SCALE GENOMIC DNA]</scope>
    <source>
        <strain evidence="2">CGMCC 1.13574</strain>
    </source>
</reference>
<accession>A0ABW5A0V6</accession>